<dbReference type="Proteomes" id="UP000064967">
    <property type="component" value="Chromosome"/>
</dbReference>
<dbReference type="EMBL" id="CP012333">
    <property type="protein sequence ID" value="AKU95478.1"/>
    <property type="molecule type" value="Genomic_DNA"/>
</dbReference>
<feature type="compositionally biased region" description="Basic and acidic residues" evidence="1">
    <location>
        <begin position="16"/>
        <end position="31"/>
    </location>
</feature>
<evidence type="ECO:0000313" key="3">
    <source>
        <dbReference type="Proteomes" id="UP000064967"/>
    </source>
</evidence>
<feature type="region of interest" description="Disordered" evidence="1">
    <location>
        <begin position="1"/>
        <end position="40"/>
    </location>
</feature>
<dbReference type="STRING" id="1391654.AKJ09_02142"/>
<proteinExistence type="predicted"/>
<organism evidence="2 3">
    <name type="scientific">Labilithrix luteola</name>
    <dbReference type="NCBI Taxonomy" id="1391654"/>
    <lineage>
        <taxon>Bacteria</taxon>
        <taxon>Pseudomonadati</taxon>
        <taxon>Myxococcota</taxon>
        <taxon>Polyangia</taxon>
        <taxon>Polyangiales</taxon>
        <taxon>Labilitrichaceae</taxon>
        <taxon>Labilithrix</taxon>
    </lineage>
</organism>
<keyword evidence="3" id="KW-1185">Reference proteome</keyword>
<gene>
    <name evidence="2" type="ORF">AKJ09_02142</name>
</gene>
<protein>
    <submittedName>
        <fullName evidence="2">Uncharacterized protein</fullName>
    </submittedName>
</protein>
<evidence type="ECO:0000313" key="2">
    <source>
        <dbReference type="EMBL" id="AKU95478.1"/>
    </source>
</evidence>
<name>A0A0K1PPM9_9BACT</name>
<accession>A0A0K1PPM9</accession>
<reference evidence="2 3" key="1">
    <citation type="submission" date="2015-08" db="EMBL/GenBank/DDBJ databases">
        <authorList>
            <person name="Babu N.S."/>
            <person name="Beckwith C.J."/>
            <person name="Beseler K.G."/>
            <person name="Brison A."/>
            <person name="Carone J.V."/>
            <person name="Caskin T.P."/>
            <person name="Diamond M."/>
            <person name="Durham M.E."/>
            <person name="Foxe J.M."/>
            <person name="Go M."/>
            <person name="Henderson B.A."/>
            <person name="Jones I.B."/>
            <person name="McGettigan J.A."/>
            <person name="Micheletti S.J."/>
            <person name="Nasrallah M.E."/>
            <person name="Ortiz D."/>
            <person name="Piller C.R."/>
            <person name="Privatt S.R."/>
            <person name="Schneider S.L."/>
            <person name="Sharp S."/>
            <person name="Smith T.C."/>
            <person name="Stanton J.D."/>
            <person name="Ullery H.E."/>
            <person name="Wilson R.J."/>
            <person name="Serrano M.G."/>
            <person name="Buck G."/>
            <person name="Lee V."/>
            <person name="Wang Y."/>
            <person name="Carvalho R."/>
            <person name="Voegtly L."/>
            <person name="Shi R."/>
            <person name="Duckworth R."/>
            <person name="Johnson A."/>
            <person name="Loviza R."/>
            <person name="Walstead R."/>
            <person name="Shah Z."/>
            <person name="Kiflezghi M."/>
            <person name="Wade K."/>
            <person name="Ball S.L."/>
            <person name="Bradley K.W."/>
            <person name="Asai D.J."/>
            <person name="Bowman C.A."/>
            <person name="Russell D.A."/>
            <person name="Pope W.H."/>
            <person name="Jacobs-Sera D."/>
            <person name="Hendrix R.W."/>
            <person name="Hatfull G.F."/>
        </authorList>
    </citation>
    <scope>NUCLEOTIDE SEQUENCE [LARGE SCALE GENOMIC DNA]</scope>
    <source>
        <strain evidence="2 3">DSM 27648</strain>
    </source>
</reference>
<dbReference type="AlphaFoldDB" id="A0A0K1PPM9"/>
<dbReference type="KEGG" id="llu:AKJ09_02142"/>
<sequence length="40" mass="4481">MASEGMKHWGIATCSGERKDAQPFDESESRSARAARWSPR</sequence>
<evidence type="ECO:0000256" key="1">
    <source>
        <dbReference type="SAM" id="MobiDB-lite"/>
    </source>
</evidence>